<accession>A0AB34FTD7</accession>
<organism evidence="9 10">
    <name type="scientific">Purpureocillium lavendulum</name>
    <dbReference type="NCBI Taxonomy" id="1247861"/>
    <lineage>
        <taxon>Eukaryota</taxon>
        <taxon>Fungi</taxon>
        <taxon>Dikarya</taxon>
        <taxon>Ascomycota</taxon>
        <taxon>Pezizomycotina</taxon>
        <taxon>Sordariomycetes</taxon>
        <taxon>Hypocreomycetidae</taxon>
        <taxon>Hypocreales</taxon>
        <taxon>Ophiocordycipitaceae</taxon>
        <taxon>Purpureocillium</taxon>
    </lineage>
</organism>
<gene>
    <name evidence="9" type="primary">rnc</name>
    <name evidence="9" type="ORF">O9K51_05487</name>
</gene>
<dbReference type="InterPro" id="IPR000999">
    <property type="entry name" value="RNase_III_dom"/>
</dbReference>
<keyword evidence="10" id="KW-1185">Reference proteome</keyword>
<feature type="region of interest" description="Disordered" evidence="6">
    <location>
        <begin position="225"/>
        <end position="250"/>
    </location>
</feature>
<dbReference type="SUPFAM" id="SSF69065">
    <property type="entry name" value="RNase III domain-like"/>
    <property type="match status" value="1"/>
</dbReference>
<evidence type="ECO:0000256" key="2">
    <source>
        <dbReference type="ARBA" id="ARBA00022759"/>
    </source>
</evidence>
<dbReference type="AlphaFoldDB" id="A0AB34FTD7"/>
<dbReference type="InterPro" id="IPR014720">
    <property type="entry name" value="dsRBD_dom"/>
</dbReference>
<name>A0AB34FTD7_9HYPO</name>
<dbReference type="GO" id="GO:0006364">
    <property type="term" value="P:rRNA processing"/>
    <property type="evidence" value="ECO:0007669"/>
    <property type="project" value="TreeGrafter"/>
</dbReference>
<evidence type="ECO:0000256" key="4">
    <source>
        <dbReference type="ARBA" id="ARBA00022884"/>
    </source>
</evidence>
<keyword evidence="2" id="KW-0255">Endonuclease</keyword>
<dbReference type="GO" id="GO:0034475">
    <property type="term" value="P:U4 snRNA 3'-end processing"/>
    <property type="evidence" value="ECO:0007669"/>
    <property type="project" value="TreeGrafter"/>
</dbReference>
<dbReference type="SUPFAM" id="SSF54768">
    <property type="entry name" value="dsRNA-binding domain-like"/>
    <property type="match status" value="1"/>
</dbReference>
<evidence type="ECO:0000259" key="7">
    <source>
        <dbReference type="PROSITE" id="PS50137"/>
    </source>
</evidence>
<evidence type="ECO:0000256" key="5">
    <source>
        <dbReference type="PROSITE-ProRule" id="PRU00266"/>
    </source>
</evidence>
<evidence type="ECO:0000256" key="3">
    <source>
        <dbReference type="ARBA" id="ARBA00022801"/>
    </source>
</evidence>
<evidence type="ECO:0000256" key="1">
    <source>
        <dbReference type="ARBA" id="ARBA00022722"/>
    </source>
</evidence>
<dbReference type="PROSITE" id="PS00517">
    <property type="entry name" value="RNASE_3_1"/>
    <property type="match status" value="1"/>
</dbReference>
<dbReference type="PANTHER" id="PTHR11207">
    <property type="entry name" value="RIBONUCLEASE III"/>
    <property type="match status" value="1"/>
</dbReference>
<feature type="region of interest" description="Disordered" evidence="6">
    <location>
        <begin position="344"/>
        <end position="364"/>
    </location>
</feature>
<dbReference type="GO" id="GO:0004525">
    <property type="term" value="F:ribonuclease III activity"/>
    <property type="evidence" value="ECO:0007669"/>
    <property type="project" value="InterPro"/>
</dbReference>
<dbReference type="Gene3D" id="1.10.1520.10">
    <property type="entry name" value="Ribonuclease III domain"/>
    <property type="match status" value="1"/>
</dbReference>
<dbReference type="Pfam" id="PF00636">
    <property type="entry name" value="Ribonuclease_3"/>
    <property type="match status" value="1"/>
</dbReference>
<feature type="domain" description="DRBM" evidence="7">
    <location>
        <begin position="248"/>
        <end position="324"/>
    </location>
</feature>
<evidence type="ECO:0000259" key="8">
    <source>
        <dbReference type="PROSITE" id="PS50142"/>
    </source>
</evidence>
<dbReference type="Proteomes" id="UP001163105">
    <property type="component" value="Unassembled WGS sequence"/>
</dbReference>
<sequence length="364" mass="40095">MLKRPASSLDAGEVLSQSDQASSKRPRHEETEPLEDGPSRAAQVDEFDSMPALADFIPWKSSEITEKLPPLPRILDPELEKMVFTHPGVARQGESYERLEWLGDAYIELAATGLIFKTFLKTPAGRCSQLREMLVRNITLAGYFRRYNMQSKAILPPEFLGNRELGRGRSNDKDLCKTQADMFEAYFGAVIASDPRHGKKNALTWIRALWGQTIKDEIMGCEREHAASAKANGQKPEPSSPSAIPNLNPKDKLRATVGAKGIQIQYRDIPGNKKDKKLGLPLYTVGVYLDGWGETQKLLGTGTALQKKEAGHKAAAQALENKKLMKVYEAKKKAFNDALAAAQESEAPAEAAKDGQAVTDLAFD</sequence>
<dbReference type="CDD" id="cd00593">
    <property type="entry name" value="RIBOc"/>
    <property type="match status" value="1"/>
</dbReference>
<dbReference type="Gene3D" id="3.30.160.20">
    <property type="match status" value="1"/>
</dbReference>
<evidence type="ECO:0000313" key="10">
    <source>
        <dbReference type="Proteomes" id="UP001163105"/>
    </source>
</evidence>
<dbReference type="InterPro" id="IPR036389">
    <property type="entry name" value="RNase_III_sf"/>
</dbReference>
<dbReference type="PROSITE" id="PS50142">
    <property type="entry name" value="RNASE_3_2"/>
    <property type="match status" value="1"/>
</dbReference>
<feature type="domain" description="RNase III" evidence="8">
    <location>
        <begin position="61"/>
        <end position="195"/>
    </location>
</feature>
<dbReference type="SMART" id="SM00358">
    <property type="entry name" value="DSRM"/>
    <property type="match status" value="1"/>
</dbReference>
<keyword evidence="3" id="KW-0378">Hydrolase</keyword>
<dbReference type="PANTHER" id="PTHR11207:SF0">
    <property type="entry name" value="RIBONUCLEASE 3"/>
    <property type="match status" value="1"/>
</dbReference>
<proteinExistence type="predicted"/>
<dbReference type="PROSITE" id="PS50137">
    <property type="entry name" value="DS_RBD"/>
    <property type="match status" value="1"/>
</dbReference>
<keyword evidence="4 5" id="KW-0694">RNA-binding</keyword>
<comment type="caution">
    <text evidence="9">The sequence shown here is derived from an EMBL/GenBank/DDBJ whole genome shotgun (WGS) entry which is preliminary data.</text>
</comment>
<dbReference type="EMBL" id="JAQHRD010000004">
    <property type="protein sequence ID" value="KAJ6441936.1"/>
    <property type="molecule type" value="Genomic_DNA"/>
</dbReference>
<feature type="region of interest" description="Disordered" evidence="6">
    <location>
        <begin position="1"/>
        <end position="41"/>
    </location>
</feature>
<keyword evidence="1" id="KW-0540">Nuclease</keyword>
<dbReference type="GO" id="GO:0005654">
    <property type="term" value="C:nucleoplasm"/>
    <property type="evidence" value="ECO:0007669"/>
    <property type="project" value="TreeGrafter"/>
</dbReference>
<evidence type="ECO:0000256" key="6">
    <source>
        <dbReference type="SAM" id="MobiDB-lite"/>
    </source>
</evidence>
<evidence type="ECO:0000313" key="9">
    <source>
        <dbReference type="EMBL" id="KAJ6441936.1"/>
    </source>
</evidence>
<dbReference type="GO" id="GO:0006369">
    <property type="term" value="P:termination of RNA polymerase II transcription"/>
    <property type="evidence" value="ECO:0007669"/>
    <property type="project" value="TreeGrafter"/>
</dbReference>
<reference evidence="9" key="1">
    <citation type="submission" date="2023-01" db="EMBL/GenBank/DDBJ databases">
        <title>The growth and conidiation of Purpureocillium lavendulum are regulated by nitrogen source and histone H3K14 acetylation.</title>
        <authorList>
            <person name="Tang P."/>
            <person name="Han J."/>
            <person name="Zhang C."/>
            <person name="Tang P."/>
            <person name="Qi F."/>
            <person name="Zhang K."/>
            <person name="Liang L."/>
        </authorList>
    </citation>
    <scope>NUCLEOTIDE SEQUENCE</scope>
    <source>
        <strain evidence="9">YMF1.00683</strain>
    </source>
</reference>
<dbReference type="SMART" id="SM00535">
    <property type="entry name" value="RIBOc"/>
    <property type="match status" value="1"/>
</dbReference>
<protein>
    <submittedName>
        <fullName evidence="9">Nucleolar RNAse III</fullName>
    </submittedName>
</protein>
<dbReference type="GO" id="GO:0003723">
    <property type="term" value="F:RNA binding"/>
    <property type="evidence" value="ECO:0007669"/>
    <property type="project" value="UniProtKB-UniRule"/>
</dbReference>